<dbReference type="GO" id="GO:2001234">
    <property type="term" value="P:negative regulation of apoptotic signaling pathway"/>
    <property type="evidence" value="ECO:0007669"/>
    <property type="project" value="TreeGrafter"/>
</dbReference>
<feature type="transmembrane region" description="Helical" evidence="5">
    <location>
        <begin position="240"/>
        <end position="264"/>
    </location>
</feature>
<proteinExistence type="inferred from homology"/>
<feature type="transmembrane region" description="Helical" evidence="5">
    <location>
        <begin position="183"/>
        <end position="203"/>
    </location>
</feature>
<feature type="transmembrane region" description="Helical" evidence="5">
    <location>
        <begin position="209"/>
        <end position="228"/>
    </location>
</feature>
<feature type="transmembrane region" description="Helical" evidence="5">
    <location>
        <begin position="153"/>
        <end position="171"/>
    </location>
</feature>
<accession>A0A9D3T9Q3</accession>
<reference evidence="7" key="1">
    <citation type="submission" date="2021-01" db="EMBL/GenBank/DDBJ databases">
        <authorList>
            <person name="Zahm M."/>
            <person name="Roques C."/>
            <person name="Cabau C."/>
            <person name="Klopp C."/>
            <person name="Donnadieu C."/>
            <person name="Jouanno E."/>
            <person name="Lampietro C."/>
            <person name="Louis A."/>
            <person name="Herpin A."/>
            <person name="Echchiki A."/>
            <person name="Berthelot C."/>
            <person name="Parey E."/>
            <person name="Roest-Crollius H."/>
            <person name="Braasch I."/>
            <person name="Postlethwait J."/>
            <person name="Bobe J."/>
            <person name="Montfort J."/>
            <person name="Bouchez O."/>
            <person name="Begum T."/>
            <person name="Mejri S."/>
            <person name="Adams A."/>
            <person name="Chen W.-J."/>
            <person name="Guiguen Y."/>
        </authorList>
    </citation>
    <scope>NUCLEOTIDE SEQUENCE</scope>
    <source>
        <strain evidence="7">YG-15Mar2019-1</strain>
        <tissue evidence="7">Brain</tissue>
    </source>
</reference>
<sequence length="332" mass="36240">MSKSDLPPSYDDSCRPLYDPLTGHYSYPPAYGPPAGQSQGQPALYPPDANMSPAAPQPSEPQLESTGAPPQTAPARPHLVPPVIPPMMPSSSPGSGDTEGFTTAGTWDSMSVRHAFVRKVYLILASQLFVTVSIVAVFTFVRQVNLFVITNPGVYWASYAVYVVTYIVLACCKGPRRRFPWNVILLTIFTLAMSYMTGTIASYHSTKAVFLALGITMIVCILVTIFCFQTKVDITKCNGLLCILAMVLIVTGIITAIVLAFDYVPWLQMLYAAIGAIVFTVFLVYHTQLLIGNRKHAISPEEYVYAALSIYVDIILIFLSVLQISGFSSNQS</sequence>
<feature type="compositionally biased region" description="Pro residues" evidence="6">
    <location>
        <begin position="79"/>
        <end position="88"/>
    </location>
</feature>
<dbReference type="PANTHER" id="PTHR23291">
    <property type="entry name" value="BAX INHIBITOR-RELATED"/>
    <property type="match status" value="1"/>
</dbReference>
<name>A0A9D3T9Q3_MEGAT</name>
<feature type="transmembrane region" description="Helical" evidence="5">
    <location>
        <begin position="303"/>
        <end position="324"/>
    </location>
</feature>
<dbReference type="GO" id="GO:0005783">
    <property type="term" value="C:endoplasmic reticulum"/>
    <property type="evidence" value="ECO:0007669"/>
    <property type="project" value="TreeGrafter"/>
</dbReference>
<comment type="caution">
    <text evidence="7">The sequence shown here is derived from an EMBL/GenBank/DDBJ whole genome shotgun (WGS) entry which is preliminary data.</text>
</comment>
<protein>
    <submittedName>
        <fullName evidence="7">Uncharacterized protein</fullName>
    </submittedName>
</protein>
<feature type="transmembrane region" description="Helical" evidence="5">
    <location>
        <begin position="270"/>
        <end position="291"/>
    </location>
</feature>
<keyword evidence="2 5" id="KW-0812">Transmembrane</keyword>
<evidence type="ECO:0000256" key="1">
    <source>
        <dbReference type="ARBA" id="ARBA00004141"/>
    </source>
</evidence>
<dbReference type="CDD" id="cd10428">
    <property type="entry name" value="LFG_like"/>
    <property type="match status" value="1"/>
</dbReference>
<dbReference type="PANTHER" id="PTHR23291:SF35">
    <property type="entry name" value="PROTEIN LIFEGUARD 3"/>
    <property type="match status" value="1"/>
</dbReference>
<feature type="region of interest" description="Disordered" evidence="6">
    <location>
        <begin position="1"/>
        <end position="101"/>
    </location>
</feature>
<feature type="transmembrane region" description="Helical" evidence="5">
    <location>
        <begin position="120"/>
        <end position="141"/>
    </location>
</feature>
<dbReference type="InterPro" id="IPR006214">
    <property type="entry name" value="Bax_inhibitor_1-related"/>
</dbReference>
<feature type="compositionally biased region" description="Low complexity" evidence="6">
    <location>
        <begin position="25"/>
        <end position="43"/>
    </location>
</feature>
<evidence type="ECO:0000256" key="3">
    <source>
        <dbReference type="ARBA" id="ARBA00022989"/>
    </source>
</evidence>
<feature type="compositionally biased region" description="Polar residues" evidence="6">
    <location>
        <begin position="60"/>
        <end position="69"/>
    </location>
</feature>
<keyword evidence="8" id="KW-1185">Reference proteome</keyword>
<evidence type="ECO:0000256" key="2">
    <source>
        <dbReference type="ARBA" id="ARBA00022692"/>
    </source>
</evidence>
<dbReference type="AlphaFoldDB" id="A0A9D3T9Q3"/>
<organism evidence="7 8">
    <name type="scientific">Megalops atlanticus</name>
    <name type="common">Tarpon</name>
    <name type="synonym">Clupea gigantea</name>
    <dbReference type="NCBI Taxonomy" id="7932"/>
    <lineage>
        <taxon>Eukaryota</taxon>
        <taxon>Metazoa</taxon>
        <taxon>Chordata</taxon>
        <taxon>Craniata</taxon>
        <taxon>Vertebrata</taxon>
        <taxon>Euteleostomi</taxon>
        <taxon>Actinopterygii</taxon>
        <taxon>Neopterygii</taxon>
        <taxon>Teleostei</taxon>
        <taxon>Elopiformes</taxon>
        <taxon>Megalopidae</taxon>
        <taxon>Megalops</taxon>
    </lineage>
</organism>
<evidence type="ECO:0000256" key="6">
    <source>
        <dbReference type="SAM" id="MobiDB-lite"/>
    </source>
</evidence>
<comment type="similarity">
    <text evidence="5">Belongs to the BI1 family.</text>
</comment>
<dbReference type="Pfam" id="PF01027">
    <property type="entry name" value="Bax1-I"/>
    <property type="match status" value="1"/>
</dbReference>
<dbReference type="OrthoDB" id="7933078at2759"/>
<evidence type="ECO:0000256" key="4">
    <source>
        <dbReference type="ARBA" id="ARBA00023136"/>
    </source>
</evidence>
<keyword evidence="3 5" id="KW-1133">Transmembrane helix</keyword>
<evidence type="ECO:0000256" key="5">
    <source>
        <dbReference type="RuleBase" id="RU004379"/>
    </source>
</evidence>
<dbReference type="GO" id="GO:0016020">
    <property type="term" value="C:membrane"/>
    <property type="evidence" value="ECO:0007669"/>
    <property type="project" value="UniProtKB-SubCell"/>
</dbReference>
<dbReference type="GO" id="GO:0005794">
    <property type="term" value="C:Golgi apparatus"/>
    <property type="evidence" value="ECO:0007669"/>
    <property type="project" value="TreeGrafter"/>
</dbReference>
<keyword evidence="4 5" id="KW-0472">Membrane</keyword>
<evidence type="ECO:0000313" key="7">
    <source>
        <dbReference type="EMBL" id="KAG7466949.1"/>
    </source>
</evidence>
<evidence type="ECO:0000313" key="8">
    <source>
        <dbReference type="Proteomes" id="UP001046870"/>
    </source>
</evidence>
<gene>
    <name evidence="7" type="ORF">MATL_G00147770</name>
</gene>
<comment type="subcellular location">
    <subcellularLocation>
        <location evidence="1">Membrane</location>
        <topology evidence="1">Multi-pass membrane protein</topology>
    </subcellularLocation>
</comment>
<dbReference type="Proteomes" id="UP001046870">
    <property type="component" value="Chromosome 12"/>
</dbReference>
<dbReference type="EMBL" id="JAFDVH010000012">
    <property type="protein sequence ID" value="KAG7466949.1"/>
    <property type="molecule type" value="Genomic_DNA"/>
</dbReference>